<proteinExistence type="predicted"/>
<keyword evidence="2" id="KW-1185">Reference proteome</keyword>
<protein>
    <submittedName>
        <fullName evidence="1">Uncharacterized protein</fullName>
    </submittedName>
</protein>
<evidence type="ECO:0000313" key="1">
    <source>
        <dbReference type="EMBL" id="MFC6087173.1"/>
    </source>
</evidence>
<reference evidence="2" key="1">
    <citation type="journal article" date="2019" name="Int. J. Syst. Evol. Microbiol.">
        <title>The Global Catalogue of Microorganisms (GCM) 10K type strain sequencing project: providing services to taxonomists for standard genome sequencing and annotation.</title>
        <authorList>
            <consortium name="The Broad Institute Genomics Platform"/>
            <consortium name="The Broad Institute Genome Sequencing Center for Infectious Disease"/>
            <person name="Wu L."/>
            <person name="Ma J."/>
        </authorList>
    </citation>
    <scope>NUCLEOTIDE SEQUENCE [LARGE SCALE GENOMIC DNA]</scope>
    <source>
        <strain evidence="2">JCM 30346</strain>
    </source>
</reference>
<evidence type="ECO:0000313" key="2">
    <source>
        <dbReference type="Proteomes" id="UP001596137"/>
    </source>
</evidence>
<name>A0ABW1NVN0_9ACTN</name>
<organism evidence="1 2">
    <name type="scientific">Sphaerisporangium aureirubrum</name>
    <dbReference type="NCBI Taxonomy" id="1544736"/>
    <lineage>
        <taxon>Bacteria</taxon>
        <taxon>Bacillati</taxon>
        <taxon>Actinomycetota</taxon>
        <taxon>Actinomycetes</taxon>
        <taxon>Streptosporangiales</taxon>
        <taxon>Streptosporangiaceae</taxon>
        <taxon>Sphaerisporangium</taxon>
    </lineage>
</organism>
<sequence>MSYESGQWLYAGGLAGIYAYAALVNPVRGLAIAAGATSIASNPQSIAAAGDRWTTAGQDVAAAQGELHELIASVPPEKWTAQDREMFTQAVQEFNQTLRQGGQVYDSVAGNLKGLAGLSYAGGVVVAAAGAVLGALAATRFIPGVNLVTAPAGEAIAIPVERTVLGLVRKYGMAATVAGTLLSIAVGFNQSKAAELEAGAQPLDLQKPQFTSLDLPLTNLNPPQPTP</sequence>
<accession>A0ABW1NVN0</accession>
<dbReference type="Gene3D" id="1.10.287.1060">
    <property type="entry name" value="ESAT-6-like"/>
    <property type="match status" value="1"/>
</dbReference>
<dbReference type="EMBL" id="JBHSRF010000119">
    <property type="protein sequence ID" value="MFC6087173.1"/>
    <property type="molecule type" value="Genomic_DNA"/>
</dbReference>
<comment type="caution">
    <text evidence="1">The sequence shown here is derived from an EMBL/GenBank/DDBJ whole genome shotgun (WGS) entry which is preliminary data.</text>
</comment>
<dbReference type="Proteomes" id="UP001596137">
    <property type="component" value="Unassembled WGS sequence"/>
</dbReference>
<dbReference type="RefSeq" id="WP_380763168.1">
    <property type="nucleotide sequence ID" value="NZ_JBHSRF010000119.1"/>
</dbReference>
<gene>
    <name evidence="1" type="ORF">ACFP1K_38825</name>
</gene>